<keyword evidence="7" id="KW-0653">Protein transport</keyword>
<dbReference type="Proteomes" id="UP000321456">
    <property type="component" value="Unassembled WGS sequence"/>
</dbReference>
<keyword evidence="8" id="KW-1133">Transmembrane helix</keyword>
<comment type="similarity">
    <text evidence="2">Belongs to the TonB family.</text>
</comment>
<evidence type="ECO:0000256" key="7">
    <source>
        <dbReference type="ARBA" id="ARBA00022927"/>
    </source>
</evidence>
<keyword evidence="4" id="KW-1003">Cell membrane</keyword>
<keyword evidence="9" id="KW-0472">Membrane</keyword>
<evidence type="ECO:0000256" key="2">
    <source>
        <dbReference type="ARBA" id="ARBA00006555"/>
    </source>
</evidence>
<evidence type="ECO:0000256" key="6">
    <source>
        <dbReference type="ARBA" id="ARBA00022692"/>
    </source>
</evidence>
<reference evidence="11 12" key="1">
    <citation type="submission" date="2019-08" db="EMBL/GenBank/DDBJ databases">
        <title>Professor.</title>
        <authorList>
            <person name="Park J.S."/>
        </authorList>
    </citation>
    <scope>NUCLEOTIDE SEQUENCE [LARGE SCALE GENOMIC DNA]</scope>
    <source>
        <strain evidence="11 12">176CP5-101</strain>
    </source>
</reference>
<dbReference type="Gene3D" id="3.30.1150.10">
    <property type="match status" value="1"/>
</dbReference>
<dbReference type="EMBL" id="VRUR01000001">
    <property type="protein sequence ID" value="TXN37226.1"/>
    <property type="molecule type" value="Genomic_DNA"/>
</dbReference>
<protein>
    <submittedName>
        <fullName evidence="11">TonB family protein</fullName>
    </submittedName>
</protein>
<evidence type="ECO:0000313" key="12">
    <source>
        <dbReference type="Proteomes" id="UP000321456"/>
    </source>
</evidence>
<evidence type="ECO:0000256" key="8">
    <source>
        <dbReference type="ARBA" id="ARBA00022989"/>
    </source>
</evidence>
<name>A0A5C8V790_9FLAO</name>
<feature type="domain" description="TonB C-terminal" evidence="10">
    <location>
        <begin position="400"/>
        <end position="488"/>
    </location>
</feature>
<dbReference type="RefSeq" id="WP_147741057.1">
    <property type="nucleotide sequence ID" value="NZ_VRUR01000001.1"/>
</dbReference>
<comment type="caution">
    <text evidence="11">The sequence shown here is derived from an EMBL/GenBank/DDBJ whole genome shotgun (WGS) entry which is preliminary data.</text>
</comment>
<dbReference type="Pfam" id="PF05569">
    <property type="entry name" value="Peptidase_M56"/>
    <property type="match status" value="1"/>
</dbReference>
<evidence type="ECO:0000256" key="3">
    <source>
        <dbReference type="ARBA" id="ARBA00022448"/>
    </source>
</evidence>
<evidence type="ECO:0000256" key="1">
    <source>
        <dbReference type="ARBA" id="ARBA00004383"/>
    </source>
</evidence>
<accession>A0A5C8V790</accession>
<sequence>MIQYVLESLVFQLIFLLTYDLFLKKETFFQWNRIYLIGTFTLSLILPWIRIEALQALVPNELIVYPSFLWQLDEITVYSKNNNESFFESISWEHMVFGIGMLVMYCWFSIKLFQILRLKHKGDVHYHKDYTKIVVPKSGTAFSFFRNIFLGQDIKQDKQQQIIAHELVHVRQLHTIDLIFFELMRIIFWFNPLVYVYQSKASELHEFIADSEVSKGNKKEQYQLLLSDVFRTQNISFVNQFFKKSLIKKRIVMLQKEKSGKIYRLKYLLLLPVTVSMLLYTSCENEKGRIDSSIRKEKNESFLVVDDLNNMSESEKNIQQRLTDELIQLKSPQTLMVEDGSNSVKLYIDKGEIKKVEVQKNSVEDKKAGSKINGDPTPFNIVDKVPIFPGCENAEDQKSCFMEKIREHITTNFEYPEKAEEMGIQGNVNVLFTITREGQVTGIRMRGPHELLEEETHRIISKLPQMQPGKHQGRIVEVPFSIPIKFEL</sequence>
<proteinExistence type="inferred from homology"/>
<dbReference type="InterPro" id="IPR051045">
    <property type="entry name" value="TonB-dependent_transducer"/>
</dbReference>
<dbReference type="InterPro" id="IPR037682">
    <property type="entry name" value="TonB_C"/>
</dbReference>
<dbReference type="GO" id="GO:0031992">
    <property type="term" value="F:energy transducer activity"/>
    <property type="evidence" value="ECO:0007669"/>
    <property type="project" value="TreeGrafter"/>
</dbReference>
<dbReference type="PANTHER" id="PTHR33446:SF2">
    <property type="entry name" value="PROTEIN TONB"/>
    <property type="match status" value="1"/>
</dbReference>
<dbReference type="InterPro" id="IPR006260">
    <property type="entry name" value="TonB/TolA_C"/>
</dbReference>
<keyword evidence="5" id="KW-0997">Cell inner membrane</keyword>
<keyword evidence="6" id="KW-0812">Transmembrane</keyword>
<dbReference type="Pfam" id="PF03544">
    <property type="entry name" value="TonB_C"/>
    <property type="match status" value="1"/>
</dbReference>
<evidence type="ECO:0000256" key="4">
    <source>
        <dbReference type="ARBA" id="ARBA00022475"/>
    </source>
</evidence>
<dbReference type="InterPro" id="IPR008756">
    <property type="entry name" value="Peptidase_M56"/>
</dbReference>
<dbReference type="PANTHER" id="PTHR33446">
    <property type="entry name" value="PROTEIN TONB-RELATED"/>
    <property type="match status" value="1"/>
</dbReference>
<dbReference type="NCBIfam" id="TIGR01352">
    <property type="entry name" value="tonB_Cterm"/>
    <property type="match status" value="1"/>
</dbReference>
<organism evidence="11 12">
    <name type="scientific">Flagellimonas hymeniacidonis</name>
    <dbReference type="NCBI Taxonomy" id="2603628"/>
    <lineage>
        <taxon>Bacteria</taxon>
        <taxon>Pseudomonadati</taxon>
        <taxon>Bacteroidota</taxon>
        <taxon>Flavobacteriia</taxon>
        <taxon>Flavobacteriales</taxon>
        <taxon>Flavobacteriaceae</taxon>
        <taxon>Flagellimonas</taxon>
    </lineage>
</organism>
<evidence type="ECO:0000256" key="5">
    <source>
        <dbReference type="ARBA" id="ARBA00022519"/>
    </source>
</evidence>
<keyword evidence="12" id="KW-1185">Reference proteome</keyword>
<evidence type="ECO:0000256" key="9">
    <source>
        <dbReference type="ARBA" id="ARBA00023136"/>
    </source>
</evidence>
<dbReference type="GO" id="GO:0015031">
    <property type="term" value="P:protein transport"/>
    <property type="evidence" value="ECO:0007669"/>
    <property type="project" value="UniProtKB-KW"/>
</dbReference>
<dbReference type="GO" id="GO:0098797">
    <property type="term" value="C:plasma membrane protein complex"/>
    <property type="evidence" value="ECO:0007669"/>
    <property type="project" value="TreeGrafter"/>
</dbReference>
<comment type="subcellular location">
    <subcellularLocation>
        <location evidence="1">Cell inner membrane</location>
        <topology evidence="1">Single-pass membrane protein</topology>
        <orientation evidence="1">Periplasmic side</orientation>
    </subcellularLocation>
</comment>
<dbReference type="SUPFAM" id="SSF74653">
    <property type="entry name" value="TolA/TonB C-terminal domain"/>
    <property type="match status" value="1"/>
</dbReference>
<evidence type="ECO:0000313" key="11">
    <source>
        <dbReference type="EMBL" id="TXN37226.1"/>
    </source>
</evidence>
<keyword evidence="3" id="KW-0813">Transport</keyword>
<dbReference type="GO" id="GO:0055085">
    <property type="term" value="P:transmembrane transport"/>
    <property type="evidence" value="ECO:0007669"/>
    <property type="project" value="InterPro"/>
</dbReference>
<gene>
    <name evidence="11" type="ORF">FVB32_02760</name>
</gene>
<evidence type="ECO:0000259" key="10">
    <source>
        <dbReference type="PROSITE" id="PS52015"/>
    </source>
</evidence>
<dbReference type="AlphaFoldDB" id="A0A5C8V790"/>
<dbReference type="PROSITE" id="PS52015">
    <property type="entry name" value="TONB_CTD"/>
    <property type="match status" value="1"/>
</dbReference>